<keyword evidence="8" id="KW-0812">Transmembrane</keyword>
<evidence type="ECO:0000313" key="10">
    <source>
        <dbReference type="EMBL" id="MCI4660160.1"/>
    </source>
</evidence>
<keyword evidence="5 6" id="KW-0482">Metalloprotease</keyword>
<evidence type="ECO:0000313" key="11">
    <source>
        <dbReference type="Proteomes" id="UP001165341"/>
    </source>
</evidence>
<gene>
    <name evidence="10" type="ORF">MQH31_20315</name>
</gene>
<keyword evidence="8" id="KW-1133">Transmembrane helix</keyword>
<keyword evidence="1 6" id="KW-0645">Protease</keyword>
<dbReference type="PANTHER" id="PTHR34978:SF3">
    <property type="entry name" value="SLR0241 PROTEIN"/>
    <property type="match status" value="1"/>
</dbReference>
<evidence type="ECO:0000256" key="8">
    <source>
        <dbReference type="SAM" id="Phobius"/>
    </source>
</evidence>
<comment type="caution">
    <text evidence="10">The sequence shown here is derived from an EMBL/GenBank/DDBJ whole genome shotgun (WGS) entry which is preliminary data.</text>
</comment>
<evidence type="ECO:0000256" key="5">
    <source>
        <dbReference type="ARBA" id="ARBA00023049"/>
    </source>
</evidence>
<dbReference type="GO" id="GO:0004222">
    <property type="term" value="F:metalloendopeptidase activity"/>
    <property type="evidence" value="ECO:0007669"/>
    <property type="project" value="InterPro"/>
</dbReference>
<comment type="cofactor">
    <cofactor evidence="6">
        <name>Zn(2+)</name>
        <dbReference type="ChEBI" id="CHEBI:29105"/>
    </cofactor>
    <text evidence="6">Binds 1 zinc ion per subunit.</text>
</comment>
<feature type="region of interest" description="Disordered" evidence="7">
    <location>
        <begin position="326"/>
        <end position="359"/>
    </location>
</feature>
<dbReference type="AlphaFoldDB" id="A0AA41QXT8"/>
<sequence>MIVAITLTLYAITLSVAVPPLLLRANWVDRAPRLAIATWQALTVAVVGSLALAGLSFAIPIAGLGGKGLIEVLQACAMALQQQYSTPTGAAVGIGGALLAGTVVTRSFWGLASTGARMSRERNAHRRVLDMVGRPDIDRDFVILESAEAAVYCMPGLHRRTVVTTAALHALTDEELVAVLAHERAHLTERHDLALAFSVALSQAFHGLPPFRLAARETARLVELRADDVAAERTHRLTVAAALLAVVAVPPHAVPAVALGAAGPGAAARVRRLLPPRQSVGRFPVCAVSVAIALLLIAPGLALGWPAVTSADHALCPAEPATSLSASLSPRSGSAPAPATPAAHAPCAVDSMDEARFSS</sequence>
<dbReference type="RefSeq" id="WP_243013567.1">
    <property type="nucleotide sequence ID" value="NZ_JALGAR010000011.1"/>
</dbReference>
<feature type="domain" description="Peptidase M48" evidence="9">
    <location>
        <begin position="130"/>
        <end position="237"/>
    </location>
</feature>
<dbReference type="PANTHER" id="PTHR34978">
    <property type="entry name" value="POSSIBLE SENSOR-TRANSDUCER PROTEIN BLAR"/>
    <property type="match status" value="1"/>
</dbReference>
<keyword evidence="11" id="KW-1185">Reference proteome</keyword>
<evidence type="ECO:0000256" key="1">
    <source>
        <dbReference type="ARBA" id="ARBA00022670"/>
    </source>
</evidence>
<dbReference type="InterPro" id="IPR001915">
    <property type="entry name" value="Peptidase_M48"/>
</dbReference>
<feature type="transmembrane region" description="Helical" evidence="8">
    <location>
        <begin position="280"/>
        <end position="305"/>
    </location>
</feature>
<dbReference type="Gene3D" id="3.30.2010.10">
    <property type="entry name" value="Metalloproteases ('zincins'), catalytic domain"/>
    <property type="match status" value="1"/>
</dbReference>
<name>A0AA41QXT8_9MICO</name>
<evidence type="ECO:0000256" key="2">
    <source>
        <dbReference type="ARBA" id="ARBA00022723"/>
    </source>
</evidence>
<dbReference type="EMBL" id="JALGAR010000011">
    <property type="protein sequence ID" value="MCI4660160.1"/>
    <property type="molecule type" value="Genomic_DNA"/>
</dbReference>
<evidence type="ECO:0000256" key="7">
    <source>
        <dbReference type="SAM" id="MobiDB-lite"/>
    </source>
</evidence>
<dbReference type="Pfam" id="PF01435">
    <property type="entry name" value="Peptidase_M48"/>
    <property type="match status" value="1"/>
</dbReference>
<keyword evidence="3 6" id="KW-0378">Hydrolase</keyword>
<proteinExistence type="inferred from homology"/>
<organism evidence="10 11">
    <name type="scientific">Cryobacterium zhongshanensis</name>
    <dbReference type="NCBI Taxonomy" id="2928153"/>
    <lineage>
        <taxon>Bacteria</taxon>
        <taxon>Bacillati</taxon>
        <taxon>Actinomycetota</taxon>
        <taxon>Actinomycetes</taxon>
        <taxon>Micrococcales</taxon>
        <taxon>Microbacteriaceae</taxon>
        <taxon>Cryobacterium</taxon>
    </lineage>
</organism>
<evidence type="ECO:0000256" key="3">
    <source>
        <dbReference type="ARBA" id="ARBA00022801"/>
    </source>
</evidence>
<dbReference type="InterPro" id="IPR052173">
    <property type="entry name" value="Beta-lactam_resp_regulator"/>
</dbReference>
<evidence type="ECO:0000256" key="6">
    <source>
        <dbReference type="RuleBase" id="RU003983"/>
    </source>
</evidence>
<protein>
    <submittedName>
        <fullName evidence="10">M56 family metallopeptidase</fullName>
    </submittedName>
</protein>
<evidence type="ECO:0000256" key="4">
    <source>
        <dbReference type="ARBA" id="ARBA00022833"/>
    </source>
</evidence>
<feature type="transmembrane region" description="Helical" evidence="8">
    <location>
        <begin position="41"/>
        <end position="64"/>
    </location>
</feature>
<keyword evidence="4 6" id="KW-0862">Zinc</keyword>
<dbReference type="GO" id="GO:0006508">
    <property type="term" value="P:proteolysis"/>
    <property type="evidence" value="ECO:0007669"/>
    <property type="project" value="UniProtKB-KW"/>
</dbReference>
<feature type="compositionally biased region" description="Low complexity" evidence="7">
    <location>
        <begin position="326"/>
        <end position="348"/>
    </location>
</feature>
<keyword evidence="2" id="KW-0479">Metal-binding</keyword>
<dbReference type="Proteomes" id="UP001165341">
    <property type="component" value="Unassembled WGS sequence"/>
</dbReference>
<dbReference type="CDD" id="cd07326">
    <property type="entry name" value="M56_BlaR1_MecR1_like"/>
    <property type="match status" value="1"/>
</dbReference>
<dbReference type="GO" id="GO:0046872">
    <property type="term" value="F:metal ion binding"/>
    <property type="evidence" value="ECO:0007669"/>
    <property type="project" value="UniProtKB-KW"/>
</dbReference>
<accession>A0AA41QXT8</accession>
<keyword evidence="8" id="KW-0472">Membrane</keyword>
<comment type="similarity">
    <text evidence="6">Belongs to the peptidase M48 family.</text>
</comment>
<reference evidence="10" key="1">
    <citation type="submission" date="2022-03" db="EMBL/GenBank/DDBJ databases">
        <title>Cryobacterium sp. nov. strain ZS14-85, isolated from Antarctic soil.</title>
        <authorList>
            <person name="Li J."/>
            <person name="Niu G."/>
        </authorList>
    </citation>
    <scope>NUCLEOTIDE SEQUENCE</scope>
    <source>
        <strain evidence="10">ZS14-85</strain>
    </source>
</reference>
<evidence type="ECO:0000259" key="9">
    <source>
        <dbReference type="Pfam" id="PF01435"/>
    </source>
</evidence>